<evidence type="ECO:0000256" key="7">
    <source>
        <dbReference type="ARBA" id="ARBA00022840"/>
    </source>
</evidence>
<keyword evidence="9" id="KW-0496">Mitochondrion</keyword>
<comment type="subcellular location">
    <subcellularLocation>
        <location evidence="1">Mitochondrion inner membrane</location>
        <topology evidence="1">Single-pass membrane protein</topology>
    </subcellularLocation>
</comment>
<dbReference type="OrthoDB" id="10251412at2759"/>
<evidence type="ECO:0000256" key="4">
    <source>
        <dbReference type="ARBA" id="ARBA00022741"/>
    </source>
</evidence>
<dbReference type="Pfam" id="PF25426">
    <property type="entry name" value="AAA_lid_BCS1"/>
    <property type="match status" value="1"/>
</dbReference>
<dbReference type="SMART" id="SM01024">
    <property type="entry name" value="BCS1_N"/>
    <property type="match status" value="1"/>
</dbReference>
<keyword evidence="6 15" id="KW-0378">Hydrolase</keyword>
<evidence type="ECO:0000259" key="14">
    <source>
        <dbReference type="SMART" id="SM01024"/>
    </source>
</evidence>
<dbReference type="InterPro" id="IPR003960">
    <property type="entry name" value="ATPase_AAA_CS"/>
</dbReference>
<feature type="domain" description="BCS1 N-terminal" evidence="14">
    <location>
        <begin position="51"/>
        <end position="218"/>
    </location>
</feature>
<keyword evidence="16" id="KW-1185">Reference proteome</keyword>
<gene>
    <name evidence="15" type="ORF">B0T10DRAFT_594905</name>
</gene>
<evidence type="ECO:0000313" key="15">
    <source>
        <dbReference type="EMBL" id="KAH6869237.1"/>
    </source>
</evidence>
<dbReference type="InterPro" id="IPR003959">
    <property type="entry name" value="ATPase_AAA_core"/>
</dbReference>
<evidence type="ECO:0000256" key="12">
    <source>
        <dbReference type="RuleBase" id="RU003651"/>
    </source>
</evidence>
<keyword evidence="3" id="KW-0812">Transmembrane</keyword>
<name>A0A9P8VRQ6_9HYPO</name>
<comment type="catalytic activity">
    <reaction evidence="11">
        <text>ATP + H2O = ADP + phosphate + H(+)</text>
        <dbReference type="Rhea" id="RHEA:13065"/>
        <dbReference type="ChEBI" id="CHEBI:15377"/>
        <dbReference type="ChEBI" id="CHEBI:15378"/>
        <dbReference type="ChEBI" id="CHEBI:30616"/>
        <dbReference type="ChEBI" id="CHEBI:43474"/>
        <dbReference type="ChEBI" id="CHEBI:456216"/>
    </reaction>
    <physiologicalReaction direction="left-to-right" evidence="11">
        <dbReference type="Rhea" id="RHEA:13066"/>
    </physiologicalReaction>
</comment>
<proteinExistence type="inferred from homology"/>
<dbReference type="InterPro" id="IPR057495">
    <property type="entry name" value="AAA_lid_BCS1"/>
</dbReference>
<feature type="domain" description="AAA+ ATPase" evidence="13">
    <location>
        <begin position="251"/>
        <end position="389"/>
    </location>
</feature>
<protein>
    <submittedName>
        <fullName evidence="15">P-loop containing nucleoside triphosphate hydrolase protein</fullName>
    </submittedName>
</protein>
<reference evidence="15 16" key="1">
    <citation type="journal article" date="2021" name="Nat. Commun.">
        <title>Genetic determinants of endophytism in the Arabidopsis root mycobiome.</title>
        <authorList>
            <person name="Mesny F."/>
            <person name="Miyauchi S."/>
            <person name="Thiergart T."/>
            <person name="Pickel B."/>
            <person name="Atanasova L."/>
            <person name="Karlsson M."/>
            <person name="Huettel B."/>
            <person name="Barry K.W."/>
            <person name="Haridas S."/>
            <person name="Chen C."/>
            <person name="Bauer D."/>
            <person name="Andreopoulos W."/>
            <person name="Pangilinan J."/>
            <person name="LaButti K."/>
            <person name="Riley R."/>
            <person name="Lipzen A."/>
            <person name="Clum A."/>
            <person name="Drula E."/>
            <person name="Henrissat B."/>
            <person name="Kohler A."/>
            <person name="Grigoriev I.V."/>
            <person name="Martin F.M."/>
            <person name="Hacquard S."/>
        </authorList>
    </citation>
    <scope>NUCLEOTIDE SEQUENCE [LARGE SCALE GENOMIC DNA]</scope>
    <source>
        <strain evidence="15 16">MPI-CAGE-CH-0241</strain>
    </source>
</reference>
<dbReference type="InterPro" id="IPR050747">
    <property type="entry name" value="Mitochondrial_chaperone_BCS1"/>
</dbReference>
<dbReference type="InterPro" id="IPR003593">
    <property type="entry name" value="AAA+_ATPase"/>
</dbReference>
<evidence type="ECO:0000256" key="8">
    <source>
        <dbReference type="ARBA" id="ARBA00022989"/>
    </source>
</evidence>
<keyword evidence="4 12" id="KW-0547">Nucleotide-binding</keyword>
<evidence type="ECO:0000256" key="2">
    <source>
        <dbReference type="ARBA" id="ARBA00007448"/>
    </source>
</evidence>
<organism evidence="15 16">
    <name type="scientific">Thelonectria olida</name>
    <dbReference type="NCBI Taxonomy" id="1576542"/>
    <lineage>
        <taxon>Eukaryota</taxon>
        <taxon>Fungi</taxon>
        <taxon>Dikarya</taxon>
        <taxon>Ascomycota</taxon>
        <taxon>Pezizomycotina</taxon>
        <taxon>Sordariomycetes</taxon>
        <taxon>Hypocreomycetidae</taxon>
        <taxon>Hypocreales</taxon>
        <taxon>Nectriaceae</taxon>
        <taxon>Thelonectria</taxon>
    </lineage>
</organism>
<evidence type="ECO:0000256" key="10">
    <source>
        <dbReference type="ARBA" id="ARBA00023136"/>
    </source>
</evidence>
<dbReference type="GO" id="GO:0005524">
    <property type="term" value="F:ATP binding"/>
    <property type="evidence" value="ECO:0007669"/>
    <property type="project" value="UniProtKB-KW"/>
</dbReference>
<keyword evidence="8" id="KW-1133">Transmembrane helix</keyword>
<dbReference type="SUPFAM" id="SSF52540">
    <property type="entry name" value="P-loop containing nucleoside triphosphate hydrolases"/>
    <property type="match status" value="1"/>
</dbReference>
<dbReference type="PROSITE" id="PS00674">
    <property type="entry name" value="AAA"/>
    <property type="match status" value="1"/>
</dbReference>
<evidence type="ECO:0000256" key="3">
    <source>
        <dbReference type="ARBA" id="ARBA00022692"/>
    </source>
</evidence>
<evidence type="ECO:0000256" key="6">
    <source>
        <dbReference type="ARBA" id="ARBA00022801"/>
    </source>
</evidence>
<dbReference type="Gene3D" id="3.40.50.300">
    <property type="entry name" value="P-loop containing nucleotide triphosphate hydrolases"/>
    <property type="match status" value="1"/>
</dbReference>
<comment type="caution">
    <text evidence="15">The sequence shown here is derived from an EMBL/GenBank/DDBJ whole genome shotgun (WGS) entry which is preliminary data.</text>
</comment>
<sequence>MPPSNTSPPVVQETSFQPMSILDVFFPGLSYASNAVQQLLAGDLTSYAHLMCLLGLLAFLGNYTHKLKAFFEDHFTSTVYVQRSDETYDMVLEWISSRSLDNAARSSIARVKKQRGQEDHVDKVKKALSFSPWNGSFIFRYKNTFLSYRTTLRDTGFHKEEQISVTCLGRSSQALKTFLNECRDEYLSLIKNKTSVFRHRRDHWERATTVAARPLSTVILSDVQKQSFIKDVETFLSPRTRQWNSTRSMPYRRGYLFYGPPGTGKSSLSLSVASRFDLDIYVVSISTLNNQTLEDLFAKLPPHCVVLLEDIDAAGLTHSRDAGGEKLCESGKLTDTKSLTLEGLLNVIDGVGSQEGRLLIMTTNHIEKLDAALIRPGRIDQEVKFQLVDWDLSTQIYRFVFEEVDEAESNPEKRANDQAMVERLADEFAAKVPEHEFSPAEILSFLIQYRDSPGCALENIEEWVARTSQEKRSKRAGGRKTTPPVAISTGFGTFGPLAVEEDFLSA</sequence>
<dbReference type="AlphaFoldDB" id="A0A9P8VRQ6"/>
<comment type="similarity">
    <text evidence="2">Belongs to the AAA ATPase family. BCS1 subfamily.</text>
</comment>
<dbReference type="Pfam" id="PF00004">
    <property type="entry name" value="AAA"/>
    <property type="match status" value="1"/>
</dbReference>
<dbReference type="InterPro" id="IPR027417">
    <property type="entry name" value="P-loop_NTPase"/>
</dbReference>
<dbReference type="PANTHER" id="PTHR23070">
    <property type="entry name" value="BCS1 AAA-TYPE ATPASE"/>
    <property type="match status" value="1"/>
</dbReference>
<dbReference type="Pfam" id="PF08740">
    <property type="entry name" value="BCS1_N"/>
    <property type="match status" value="1"/>
</dbReference>
<evidence type="ECO:0000256" key="5">
    <source>
        <dbReference type="ARBA" id="ARBA00022792"/>
    </source>
</evidence>
<dbReference type="GO" id="GO:0016887">
    <property type="term" value="F:ATP hydrolysis activity"/>
    <property type="evidence" value="ECO:0007669"/>
    <property type="project" value="InterPro"/>
</dbReference>
<evidence type="ECO:0000256" key="1">
    <source>
        <dbReference type="ARBA" id="ARBA00004434"/>
    </source>
</evidence>
<evidence type="ECO:0000256" key="11">
    <source>
        <dbReference type="ARBA" id="ARBA00048778"/>
    </source>
</evidence>
<evidence type="ECO:0000256" key="9">
    <source>
        <dbReference type="ARBA" id="ARBA00023128"/>
    </source>
</evidence>
<dbReference type="GO" id="GO:0005743">
    <property type="term" value="C:mitochondrial inner membrane"/>
    <property type="evidence" value="ECO:0007669"/>
    <property type="project" value="UniProtKB-SubCell"/>
</dbReference>
<accession>A0A9P8VRQ6</accession>
<dbReference type="EMBL" id="JAGPYM010000077">
    <property type="protein sequence ID" value="KAH6869237.1"/>
    <property type="molecule type" value="Genomic_DNA"/>
</dbReference>
<evidence type="ECO:0000313" key="16">
    <source>
        <dbReference type="Proteomes" id="UP000777438"/>
    </source>
</evidence>
<dbReference type="SMART" id="SM00382">
    <property type="entry name" value="AAA"/>
    <property type="match status" value="1"/>
</dbReference>
<evidence type="ECO:0000259" key="13">
    <source>
        <dbReference type="SMART" id="SM00382"/>
    </source>
</evidence>
<keyword evidence="7 12" id="KW-0067">ATP-binding</keyword>
<keyword evidence="5" id="KW-0999">Mitochondrion inner membrane</keyword>
<dbReference type="Proteomes" id="UP000777438">
    <property type="component" value="Unassembled WGS sequence"/>
</dbReference>
<dbReference type="InterPro" id="IPR014851">
    <property type="entry name" value="BCS1_N"/>
</dbReference>
<keyword evidence="10" id="KW-0472">Membrane</keyword>